<keyword evidence="1" id="KW-1133">Transmembrane helix</keyword>
<evidence type="ECO:0000259" key="5">
    <source>
        <dbReference type="Pfam" id="PF13290"/>
    </source>
</evidence>
<dbReference type="InterPro" id="IPR032675">
    <property type="entry name" value="LRR_dom_sf"/>
</dbReference>
<evidence type="ECO:0000259" key="3">
    <source>
        <dbReference type="Pfam" id="PF07635"/>
    </source>
</evidence>
<dbReference type="RefSeq" id="WP_188229694.1">
    <property type="nucleotide sequence ID" value="NZ_JACVXB010000002.1"/>
</dbReference>
<feature type="domain" description="DUF2231" evidence="4">
    <location>
        <begin position="42"/>
        <end position="160"/>
    </location>
</feature>
<keyword evidence="1" id="KW-0812">Transmembrane</keyword>
<feature type="signal peptide" evidence="2">
    <location>
        <begin position="1"/>
        <end position="26"/>
    </location>
</feature>
<proteinExistence type="predicted"/>
<dbReference type="Gene3D" id="2.60.120.260">
    <property type="entry name" value="Galactose-binding domain-like"/>
    <property type="match status" value="1"/>
</dbReference>
<dbReference type="Proteomes" id="UP000600588">
    <property type="component" value="Unassembled WGS sequence"/>
</dbReference>
<dbReference type="AlphaFoldDB" id="A0A8J6Q295"/>
<comment type="caution">
    <text evidence="6">The sequence shown here is derived from an EMBL/GenBank/DDBJ whole genome shotgun (WGS) entry which is preliminary data.</text>
</comment>
<evidence type="ECO:0000313" key="7">
    <source>
        <dbReference type="Proteomes" id="UP000600588"/>
    </source>
</evidence>
<feature type="chain" id="PRO_5035315120" evidence="2">
    <location>
        <begin position="27"/>
        <end position="710"/>
    </location>
</feature>
<dbReference type="SUPFAM" id="SSF52047">
    <property type="entry name" value="RNI-like"/>
    <property type="match status" value="1"/>
</dbReference>
<keyword evidence="1" id="KW-0472">Membrane</keyword>
<evidence type="ECO:0000256" key="2">
    <source>
        <dbReference type="SAM" id="SignalP"/>
    </source>
</evidence>
<gene>
    <name evidence="6" type="ORF">ICJ83_07180</name>
</gene>
<dbReference type="InterPro" id="IPR059177">
    <property type="entry name" value="GH29D-like_dom"/>
</dbReference>
<dbReference type="Pfam" id="PF13290">
    <property type="entry name" value="CHB_HEX_C_1"/>
    <property type="match status" value="1"/>
</dbReference>
<dbReference type="Pfam" id="PF07635">
    <property type="entry name" value="PSCyt1"/>
    <property type="match status" value="1"/>
</dbReference>
<feature type="domain" description="GH29D-like beta-sandwich" evidence="5">
    <location>
        <begin position="491"/>
        <end position="545"/>
    </location>
</feature>
<organism evidence="6 7">
    <name type="scientific">Aestuariibaculum sediminum</name>
    <dbReference type="NCBI Taxonomy" id="2770637"/>
    <lineage>
        <taxon>Bacteria</taxon>
        <taxon>Pseudomonadati</taxon>
        <taxon>Bacteroidota</taxon>
        <taxon>Flavobacteriia</taxon>
        <taxon>Flavobacteriales</taxon>
        <taxon>Flavobacteriaceae</taxon>
    </lineage>
</organism>
<dbReference type="Gene3D" id="3.80.10.10">
    <property type="entry name" value="Ribonuclease Inhibitor"/>
    <property type="match status" value="1"/>
</dbReference>
<evidence type="ECO:0000259" key="4">
    <source>
        <dbReference type="Pfam" id="PF09990"/>
    </source>
</evidence>
<feature type="transmembrane region" description="Helical" evidence="1">
    <location>
        <begin position="75"/>
        <end position="97"/>
    </location>
</feature>
<dbReference type="InterPro" id="IPR011429">
    <property type="entry name" value="Cyt_c_Planctomycete-type"/>
</dbReference>
<feature type="transmembrane region" description="Helical" evidence="1">
    <location>
        <begin position="45"/>
        <end position="63"/>
    </location>
</feature>
<feature type="transmembrane region" description="Helical" evidence="1">
    <location>
        <begin position="139"/>
        <end position="157"/>
    </location>
</feature>
<accession>A0A8J6Q295</accession>
<keyword evidence="7" id="KW-1185">Reference proteome</keyword>
<dbReference type="InterPro" id="IPR019251">
    <property type="entry name" value="DUF2231_TM"/>
</dbReference>
<evidence type="ECO:0000313" key="6">
    <source>
        <dbReference type="EMBL" id="MBD0831911.1"/>
    </source>
</evidence>
<feature type="transmembrane region" description="Helical" evidence="1">
    <location>
        <begin position="109"/>
        <end position="127"/>
    </location>
</feature>
<sequence>MLKAIKYKKQSLVLVAFLLLSSVAGALNSDDVPRIVLAFGRLHPLILHLPIGALILTFFLDVAGRIRKNYPKQTITLALGFSAVFSIIACVFGYFLSLEDGYGGSTLDIHFWTGITTAGLITTLYSLSKNETGNVKRLVFPLFLITLVVMSIAGHYGSVLTHGEDFLTEYIEAPKKQETIEVIDSLNMYDHVVLKILDDKCIQCHNETKRKGGLSLASKKDILNGGDSGLAIRLGVSEESLLYKHIMLPVSDENHMPPEGKPQLTKDELWIIKYWLDQSEVIDNKVVKLKKNDTLNRLLKDYLVVEERHIAEASIEAVQDAESEGFLVRKLVPANPELWVKFKKDTITKKNIKTLQDLKEQIIELDLSQTNLTDALAKELKKLENLEKLELTHTQITDKTLNVLKALPRLKVLNLVGNQGITGSGLKALLETEQIETVYVWNTGIDRYVAEDLSRNLDVKINTGAWDYAETAQLGIPELHVSKDLFLDTLMLKLETNIKDVAIFYNRNNSEPDSTSTPYTRPIVLDSSTTLTYKAYKKGWNTSDVGSKTFYKVNHKVIDYTLLHQPDEKYPGASKLFDFQLGSTNFKDEKWAGFLGKDIDAVVDFGNEASLNKISVSCLALPRDWIMLPTEITLFVSNNKTTGFKQVASKALKRSLTYDDNVFIQNFSLEFQKTEGRYFKVLIKSPKELPNWHEGAGNPPWIFVSELMFW</sequence>
<feature type="domain" description="Cytochrome C Planctomycete-type" evidence="3">
    <location>
        <begin position="201"/>
        <end position="260"/>
    </location>
</feature>
<evidence type="ECO:0000256" key="1">
    <source>
        <dbReference type="SAM" id="Phobius"/>
    </source>
</evidence>
<keyword evidence="2" id="KW-0732">Signal</keyword>
<protein>
    <submittedName>
        <fullName evidence="6">Chitobiase/beta-hexosaminidase C-terminal domain-containing protein</fullName>
    </submittedName>
</protein>
<reference evidence="6 7" key="1">
    <citation type="submission" date="2020-09" db="EMBL/GenBank/DDBJ databases">
        <title>TT11 complete genome.</title>
        <authorList>
            <person name="Wu Z."/>
        </authorList>
    </citation>
    <scope>NUCLEOTIDE SEQUENCE [LARGE SCALE GENOMIC DNA]</scope>
    <source>
        <strain evidence="6 7">TT11</strain>
    </source>
</reference>
<name>A0A8J6Q295_9FLAO</name>
<dbReference type="Pfam" id="PF09990">
    <property type="entry name" value="DUF2231"/>
    <property type="match status" value="1"/>
</dbReference>
<dbReference type="EMBL" id="JACVXB010000002">
    <property type="protein sequence ID" value="MBD0831911.1"/>
    <property type="molecule type" value="Genomic_DNA"/>
</dbReference>